<evidence type="ECO:0000256" key="1">
    <source>
        <dbReference type="SAM" id="SignalP"/>
    </source>
</evidence>
<dbReference type="InterPro" id="IPR021647">
    <property type="entry name" value="CusF_Ec"/>
</dbReference>
<sequence length="116" mass="12290">MQSRETTMKSIAFHAAVALLALGAAGLSVKAQTPPVPTQAVAADMAEGEVRKIDKENGKITLRHGPIKQLDMPGMTMVFQVPDVALLDRVRVGDKVRFAASNAAGKLTVTQLQPAQ</sequence>
<gene>
    <name evidence="2" type="ORF">RAMLITH_17285</name>
</gene>
<comment type="caution">
    <text evidence="2">The sequence shown here is derived from an EMBL/GenBank/DDBJ whole genome shotgun (WGS) entry which is preliminary data.</text>
</comment>
<dbReference type="InterPro" id="IPR042230">
    <property type="entry name" value="CusF_sf"/>
</dbReference>
<proteinExistence type="predicted"/>
<dbReference type="Gene3D" id="2.40.50.320">
    <property type="entry name" value="Copper binding periplasmic protein CusF"/>
    <property type="match status" value="1"/>
</dbReference>
<dbReference type="Proteomes" id="UP000521868">
    <property type="component" value="Unassembled WGS sequence"/>
</dbReference>
<evidence type="ECO:0000313" key="3">
    <source>
        <dbReference type="Proteomes" id="UP000521868"/>
    </source>
</evidence>
<feature type="signal peptide" evidence="1">
    <location>
        <begin position="1"/>
        <end position="31"/>
    </location>
</feature>
<accession>A0A7X6DI53</accession>
<keyword evidence="1" id="KW-0732">Signal</keyword>
<dbReference type="AlphaFoldDB" id="A0A7X6DI53"/>
<name>A0A7X6DI53_9BURK</name>
<reference evidence="2 3" key="1">
    <citation type="journal article" date="2020" name="Nature">
        <title>Bacterial chemolithoautotrophy via manganese oxidation.</title>
        <authorList>
            <person name="Yu H."/>
            <person name="Leadbetter J.R."/>
        </authorList>
    </citation>
    <scope>NUCLEOTIDE SEQUENCE [LARGE SCALE GENOMIC DNA]</scope>
    <source>
        <strain evidence="2 3">RBP-1</strain>
    </source>
</reference>
<keyword evidence="3" id="KW-1185">Reference proteome</keyword>
<feature type="chain" id="PRO_5031416941" evidence="1">
    <location>
        <begin position="32"/>
        <end position="116"/>
    </location>
</feature>
<evidence type="ECO:0000313" key="2">
    <source>
        <dbReference type="EMBL" id="NKE67579.1"/>
    </source>
</evidence>
<organism evidence="2 3">
    <name type="scientific">Ramlibacter lithotrophicus</name>
    <dbReference type="NCBI Taxonomy" id="2606681"/>
    <lineage>
        <taxon>Bacteria</taxon>
        <taxon>Pseudomonadati</taxon>
        <taxon>Pseudomonadota</taxon>
        <taxon>Betaproteobacteria</taxon>
        <taxon>Burkholderiales</taxon>
        <taxon>Comamonadaceae</taxon>
        <taxon>Ramlibacter</taxon>
    </lineage>
</organism>
<protein>
    <submittedName>
        <fullName evidence="2">Copper-binding protein</fullName>
    </submittedName>
</protein>
<dbReference type="EMBL" id="VTOX01000006">
    <property type="protein sequence ID" value="NKE67579.1"/>
    <property type="molecule type" value="Genomic_DNA"/>
</dbReference>
<dbReference type="Pfam" id="PF11604">
    <property type="entry name" value="CusF_Ec"/>
    <property type="match status" value="1"/>
</dbReference>